<evidence type="ECO:0000256" key="1">
    <source>
        <dbReference type="ARBA" id="ARBA00004141"/>
    </source>
</evidence>
<dbReference type="PANTHER" id="PTHR11266:SF80">
    <property type="entry name" value="PEROXISOMAL MEMBRANE PROTEIN 2"/>
    <property type="match status" value="1"/>
</dbReference>
<keyword evidence="4 6" id="KW-1133">Transmembrane helix</keyword>
<protein>
    <submittedName>
        <fullName evidence="7">Peroxisomal membrane protein Pmp22</fullName>
    </submittedName>
</protein>
<dbReference type="AlphaFoldDB" id="A0AAX4P872"/>
<dbReference type="Proteomes" id="UP001472866">
    <property type="component" value="Chromosome 04"/>
</dbReference>
<evidence type="ECO:0000313" key="7">
    <source>
        <dbReference type="EMBL" id="WZN61775.1"/>
    </source>
</evidence>
<accession>A0AAX4P872</accession>
<evidence type="ECO:0000256" key="2">
    <source>
        <dbReference type="ARBA" id="ARBA00006824"/>
    </source>
</evidence>
<keyword evidence="5 6" id="KW-0472">Membrane</keyword>
<dbReference type="Pfam" id="PF04117">
    <property type="entry name" value="Mpv17_PMP22"/>
    <property type="match status" value="1"/>
</dbReference>
<dbReference type="GO" id="GO:0016020">
    <property type="term" value="C:membrane"/>
    <property type="evidence" value="ECO:0007669"/>
    <property type="project" value="UniProtKB-SubCell"/>
</dbReference>
<gene>
    <name evidence="7" type="ORF">HKI87_04g33100</name>
</gene>
<dbReference type="GO" id="GO:0005737">
    <property type="term" value="C:cytoplasm"/>
    <property type="evidence" value="ECO:0007669"/>
    <property type="project" value="TreeGrafter"/>
</dbReference>
<evidence type="ECO:0000256" key="4">
    <source>
        <dbReference type="ARBA" id="ARBA00022989"/>
    </source>
</evidence>
<sequence>MLTRSATCGVLFAVSDAVAQLGAAPRGFDGDGPRRGLDWARLGRYSLFGSLVNAPIFTAYYSLLDNLVDGFVGVAGVSTVLKVLVDQLLWTPFVYLPLFFGVMAQWEGRDALREAKERGWGITPVLVANWKFWFPVLTITFGLVPKDLRIPFNNVCAIVWTAYLSQVQSQSLKSSGA</sequence>
<comment type="subcellular location">
    <subcellularLocation>
        <location evidence="1">Membrane</location>
        <topology evidence="1">Multi-pass membrane protein</topology>
    </subcellularLocation>
</comment>
<comment type="similarity">
    <text evidence="2 6">Belongs to the peroxisomal membrane protein PXMP2/4 family.</text>
</comment>
<comment type="caution">
    <text evidence="6">Lacks conserved residue(s) required for the propagation of feature annotation.</text>
</comment>
<reference evidence="7 8" key="1">
    <citation type="submission" date="2024-03" db="EMBL/GenBank/DDBJ databases">
        <title>Complete genome sequence of the green alga Chloropicon roscoffensis RCC1871.</title>
        <authorList>
            <person name="Lemieux C."/>
            <person name="Pombert J.-F."/>
            <person name="Otis C."/>
            <person name="Turmel M."/>
        </authorList>
    </citation>
    <scope>NUCLEOTIDE SEQUENCE [LARGE SCALE GENOMIC DNA]</scope>
    <source>
        <strain evidence="7 8">RCC1871</strain>
    </source>
</reference>
<evidence type="ECO:0000256" key="6">
    <source>
        <dbReference type="RuleBase" id="RU363053"/>
    </source>
</evidence>
<evidence type="ECO:0000256" key="3">
    <source>
        <dbReference type="ARBA" id="ARBA00022692"/>
    </source>
</evidence>
<evidence type="ECO:0000256" key="5">
    <source>
        <dbReference type="ARBA" id="ARBA00023136"/>
    </source>
</evidence>
<feature type="transmembrane region" description="Helical" evidence="6">
    <location>
        <begin position="88"/>
        <end position="106"/>
    </location>
</feature>
<keyword evidence="3 6" id="KW-0812">Transmembrane</keyword>
<keyword evidence="8" id="KW-1185">Reference proteome</keyword>
<proteinExistence type="inferred from homology"/>
<dbReference type="EMBL" id="CP151504">
    <property type="protein sequence ID" value="WZN61775.1"/>
    <property type="molecule type" value="Genomic_DNA"/>
</dbReference>
<dbReference type="PANTHER" id="PTHR11266">
    <property type="entry name" value="PEROXISOMAL MEMBRANE PROTEIN 2, PXMP2 MPV17"/>
    <property type="match status" value="1"/>
</dbReference>
<dbReference type="InterPro" id="IPR007248">
    <property type="entry name" value="Mpv17_PMP22"/>
</dbReference>
<organism evidence="7 8">
    <name type="scientific">Chloropicon roscoffensis</name>
    <dbReference type="NCBI Taxonomy" id="1461544"/>
    <lineage>
        <taxon>Eukaryota</taxon>
        <taxon>Viridiplantae</taxon>
        <taxon>Chlorophyta</taxon>
        <taxon>Chloropicophyceae</taxon>
        <taxon>Chloropicales</taxon>
        <taxon>Chloropicaceae</taxon>
        <taxon>Chloropicon</taxon>
    </lineage>
</organism>
<evidence type="ECO:0000313" key="8">
    <source>
        <dbReference type="Proteomes" id="UP001472866"/>
    </source>
</evidence>
<name>A0AAX4P872_9CHLO</name>